<dbReference type="OrthoDB" id="5344168at2"/>
<dbReference type="AlphaFoldDB" id="A0A4Q1B766"/>
<reference evidence="2 3" key="1">
    <citation type="submission" date="2017-09" db="EMBL/GenBank/DDBJ databases">
        <title>Genomics of the genus Arcobacter.</title>
        <authorList>
            <person name="Perez-Cataluna A."/>
            <person name="Figueras M.J."/>
            <person name="Salas-Masso N."/>
        </authorList>
    </citation>
    <scope>NUCLEOTIDE SEQUENCE [LARGE SCALE GENOMIC DNA]</scope>
    <source>
        <strain evidence="2 3">F156-34</strain>
    </source>
</reference>
<evidence type="ECO:0000313" key="3">
    <source>
        <dbReference type="Proteomes" id="UP000289718"/>
    </source>
</evidence>
<protein>
    <submittedName>
        <fullName evidence="2">Uncharacterized protein</fullName>
    </submittedName>
</protein>
<keyword evidence="1" id="KW-0812">Transmembrane</keyword>
<accession>A0A4Q1B766</accession>
<feature type="transmembrane region" description="Helical" evidence="1">
    <location>
        <begin position="63"/>
        <end position="87"/>
    </location>
</feature>
<sequence length="116" mass="14026">MSYFEIFFIGWNLNVFMFLVNLTIAFKVMSEKTAEELMEEDEVLSELKTEFEKYYPNKRLESVITYLIPFAGFFKSVIRIIEILFFFSRNKGTNLVDYMIYKYKYEIKSAKDRLKQ</sequence>
<keyword evidence="3" id="KW-1185">Reference proteome</keyword>
<name>A0A4Q1B766_9BACT</name>
<dbReference type="Proteomes" id="UP000289718">
    <property type="component" value="Unassembled WGS sequence"/>
</dbReference>
<keyword evidence="1" id="KW-0472">Membrane</keyword>
<dbReference type="RefSeq" id="WP_129060588.1">
    <property type="nucleotide sequence ID" value="NZ_NXIE01000001.1"/>
</dbReference>
<gene>
    <name evidence="2" type="ORF">CP965_03085</name>
</gene>
<keyword evidence="1" id="KW-1133">Transmembrane helix</keyword>
<evidence type="ECO:0000256" key="1">
    <source>
        <dbReference type="SAM" id="Phobius"/>
    </source>
</evidence>
<dbReference type="EMBL" id="NXIE01000001">
    <property type="protein sequence ID" value="RXK14449.1"/>
    <property type="molecule type" value="Genomic_DNA"/>
</dbReference>
<proteinExistence type="predicted"/>
<feature type="transmembrane region" description="Helical" evidence="1">
    <location>
        <begin position="6"/>
        <end position="28"/>
    </location>
</feature>
<organism evidence="2 3">
    <name type="scientific">Halarcobacter mediterraneus</name>
    <dbReference type="NCBI Taxonomy" id="2023153"/>
    <lineage>
        <taxon>Bacteria</taxon>
        <taxon>Pseudomonadati</taxon>
        <taxon>Campylobacterota</taxon>
        <taxon>Epsilonproteobacteria</taxon>
        <taxon>Campylobacterales</taxon>
        <taxon>Arcobacteraceae</taxon>
        <taxon>Halarcobacter</taxon>
    </lineage>
</organism>
<comment type="caution">
    <text evidence="2">The sequence shown here is derived from an EMBL/GenBank/DDBJ whole genome shotgun (WGS) entry which is preliminary data.</text>
</comment>
<evidence type="ECO:0000313" key="2">
    <source>
        <dbReference type="EMBL" id="RXK14449.1"/>
    </source>
</evidence>